<accession>A0AAD6U5V4</accession>
<sequence>MAYSSPVDSTVVPIPHTYLRDRSEPLTLPFIHPLERFWVEHQSWLEQQGYRLRPRYQPDWRPSWLGTDKKFWDCEDAAIPLTLGPVMDAVCISDGTPVILKVVNTDDHPYEAEIGLFFTAEPLVSNPANHCRVIRTILELPKETNQIIVVMPLLRRLDMPRFDTIGEFEVNHTLFFHARLQFMHKHRVAHRDCTFQNIMMDGKPLFFEPWHPIDPQLHIDFSRKLKHRMRTERLVNYYFIDFGISRKYTEDECPPMEPIILGIDRTVPEFQAVDGHQPLDANPFPTDVHYLGNMIREQFLTDRIRGLEFMWPLVQGMVQNEPMKRPTMDEVVKRFEAIRNQLSSWRLRSRAVRDSDIPWLEFLREFAHLGRRIRYISTRTPAIPIPT</sequence>
<protein>
    <recommendedName>
        <fullName evidence="1">Protein kinase domain-containing protein</fullName>
    </recommendedName>
</protein>
<name>A0AAD6U5V4_9AGAR</name>
<proteinExistence type="predicted"/>
<reference evidence="2" key="1">
    <citation type="submission" date="2023-03" db="EMBL/GenBank/DDBJ databases">
        <title>Massive genome expansion in bonnet fungi (Mycena s.s.) driven by repeated elements and novel gene families across ecological guilds.</title>
        <authorList>
            <consortium name="Lawrence Berkeley National Laboratory"/>
            <person name="Harder C.B."/>
            <person name="Miyauchi S."/>
            <person name="Viragh M."/>
            <person name="Kuo A."/>
            <person name="Thoen E."/>
            <person name="Andreopoulos B."/>
            <person name="Lu D."/>
            <person name="Skrede I."/>
            <person name="Drula E."/>
            <person name="Henrissat B."/>
            <person name="Morin E."/>
            <person name="Kohler A."/>
            <person name="Barry K."/>
            <person name="LaButti K."/>
            <person name="Morin E."/>
            <person name="Salamov A."/>
            <person name="Lipzen A."/>
            <person name="Mereny Z."/>
            <person name="Hegedus B."/>
            <person name="Baldrian P."/>
            <person name="Stursova M."/>
            <person name="Weitz H."/>
            <person name="Taylor A."/>
            <person name="Grigoriev I.V."/>
            <person name="Nagy L.G."/>
            <person name="Martin F."/>
            <person name="Kauserud H."/>
        </authorList>
    </citation>
    <scope>NUCLEOTIDE SEQUENCE</scope>
    <source>
        <strain evidence="2">CBHHK173m</strain>
    </source>
</reference>
<comment type="caution">
    <text evidence="2">The sequence shown here is derived from an EMBL/GenBank/DDBJ whole genome shotgun (WGS) entry which is preliminary data.</text>
</comment>
<dbReference type="GO" id="GO:0004672">
    <property type="term" value="F:protein kinase activity"/>
    <property type="evidence" value="ECO:0007669"/>
    <property type="project" value="InterPro"/>
</dbReference>
<organism evidence="2 3">
    <name type="scientific">Mycena belliarum</name>
    <dbReference type="NCBI Taxonomy" id="1033014"/>
    <lineage>
        <taxon>Eukaryota</taxon>
        <taxon>Fungi</taxon>
        <taxon>Dikarya</taxon>
        <taxon>Basidiomycota</taxon>
        <taxon>Agaricomycotina</taxon>
        <taxon>Agaricomycetes</taxon>
        <taxon>Agaricomycetidae</taxon>
        <taxon>Agaricales</taxon>
        <taxon>Marasmiineae</taxon>
        <taxon>Mycenaceae</taxon>
        <taxon>Mycena</taxon>
    </lineage>
</organism>
<keyword evidence="3" id="KW-1185">Reference proteome</keyword>
<dbReference type="InterPro" id="IPR011009">
    <property type="entry name" value="Kinase-like_dom_sf"/>
</dbReference>
<dbReference type="InterPro" id="IPR000719">
    <property type="entry name" value="Prot_kinase_dom"/>
</dbReference>
<dbReference type="SUPFAM" id="SSF56112">
    <property type="entry name" value="Protein kinase-like (PK-like)"/>
    <property type="match status" value="1"/>
</dbReference>
<dbReference type="Gene3D" id="1.10.510.10">
    <property type="entry name" value="Transferase(Phosphotransferase) domain 1"/>
    <property type="match status" value="1"/>
</dbReference>
<evidence type="ECO:0000313" key="2">
    <source>
        <dbReference type="EMBL" id="KAJ7092049.1"/>
    </source>
</evidence>
<dbReference type="EMBL" id="JARJCN010000019">
    <property type="protein sequence ID" value="KAJ7092049.1"/>
    <property type="molecule type" value="Genomic_DNA"/>
</dbReference>
<dbReference type="PROSITE" id="PS50011">
    <property type="entry name" value="PROTEIN_KINASE_DOM"/>
    <property type="match status" value="1"/>
</dbReference>
<evidence type="ECO:0000259" key="1">
    <source>
        <dbReference type="PROSITE" id="PS50011"/>
    </source>
</evidence>
<gene>
    <name evidence="2" type="ORF">B0H15DRAFT_777811</name>
</gene>
<evidence type="ECO:0000313" key="3">
    <source>
        <dbReference type="Proteomes" id="UP001222325"/>
    </source>
</evidence>
<dbReference type="GO" id="GO:0005524">
    <property type="term" value="F:ATP binding"/>
    <property type="evidence" value="ECO:0007669"/>
    <property type="project" value="InterPro"/>
</dbReference>
<feature type="domain" description="Protein kinase" evidence="1">
    <location>
        <begin position="72"/>
        <end position="387"/>
    </location>
</feature>
<dbReference type="AlphaFoldDB" id="A0AAD6U5V4"/>
<dbReference type="Proteomes" id="UP001222325">
    <property type="component" value="Unassembled WGS sequence"/>
</dbReference>